<dbReference type="PANTHER" id="PTHR30480">
    <property type="entry name" value="BETA-HEXOSAMINIDASE-RELATED"/>
    <property type="match status" value="1"/>
</dbReference>
<evidence type="ECO:0000256" key="6">
    <source>
        <dbReference type="SAM" id="MobiDB-lite"/>
    </source>
</evidence>
<sequence>MRIVLAVALSFALIVAGGCGKSGGNVSPPATSPPAATSSPDPSAPSPAAPEETESPTAPPSANEEIAAQIAKMTIDEKIGQLLLIGLDGKKISPFAKKMIAENKIGGFILYKDNIKSASQTVALLNSLKAANNENSIPLWLSLDQEGGKVSRLPAEIAKFPSARELGVLKDISHTKEVGRSLGSTVKALGFNLDFAPVLDIDSNPDNPVIGDRSFGSDADTVINHGMAMMEGISEAGVTTVVKHFPGHGDTSVDSHYALPVVGKSLDELGKLELLPFVEAVGHNADAVMVAHLLIPALDKELPTSISYKAINGLLRTGLGYNGVVVTDDLTMGGLLQDNEIGEAAVKAVLAGADLLLVGHDEKLQQRVLTALQSEVQNGGITEMRLDESLYRLLALKQKYKLMDAATDEPDIKALNEEITNALAK</sequence>
<dbReference type="SUPFAM" id="SSF51445">
    <property type="entry name" value="(Trans)glycosidases"/>
    <property type="match status" value="1"/>
</dbReference>
<evidence type="ECO:0000256" key="1">
    <source>
        <dbReference type="ARBA" id="ARBA00001231"/>
    </source>
</evidence>
<dbReference type="OrthoDB" id="9805821at2"/>
<comment type="catalytic activity">
    <reaction evidence="1">
        <text>Hydrolysis of terminal non-reducing N-acetyl-D-hexosamine residues in N-acetyl-beta-D-hexosaminides.</text>
        <dbReference type="EC" id="3.2.1.52"/>
    </reaction>
</comment>
<comment type="similarity">
    <text evidence="2">Belongs to the glycosyl hydrolase 3 family.</text>
</comment>
<dbReference type="AlphaFoldDB" id="A0A1A5YPL4"/>
<dbReference type="PROSITE" id="PS51257">
    <property type="entry name" value="PROKAR_LIPOPROTEIN"/>
    <property type="match status" value="1"/>
</dbReference>
<evidence type="ECO:0000256" key="3">
    <source>
        <dbReference type="ARBA" id="ARBA00012663"/>
    </source>
</evidence>
<dbReference type="Pfam" id="PF00933">
    <property type="entry name" value="Glyco_hydro_3"/>
    <property type="match status" value="1"/>
</dbReference>
<dbReference type="Gene3D" id="3.20.20.300">
    <property type="entry name" value="Glycoside hydrolase, family 3, N-terminal domain"/>
    <property type="match status" value="1"/>
</dbReference>
<feature type="domain" description="Glycoside hydrolase family 3 N-terminal" evidence="8">
    <location>
        <begin position="74"/>
        <end position="395"/>
    </location>
</feature>
<dbReference type="InterPro" id="IPR001764">
    <property type="entry name" value="Glyco_hydro_3_N"/>
</dbReference>
<evidence type="ECO:0000256" key="2">
    <source>
        <dbReference type="ARBA" id="ARBA00005336"/>
    </source>
</evidence>
<keyword evidence="5" id="KW-0326">Glycosidase</keyword>
<dbReference type="InterPro" id="IPR050226">
    <property type="entry name" value="NagZ_Beta-hexosaminidase"/>
</dbReference>
<reference evidence="9 10" key="1">
    <citation type="submission" date="2016-05" db="EMBL/GenBank/DDBJ databases">
        <title>Paenibacillus oryzae. sp. nov., isolated from the rice root.</title>
        <authorList>
            <person name="Zhang J."/>
            <person name="Zhang X."/>
        </authorList>
    </citation>
    <scope>NUCLEOTIDE SEQUENCE [LARGE SCALE GENOMIC DNA]</scope>
    <source>
        <strain evidence="9 10">1DrF-4</strain>
    </source>
</reference>
<dbReference type="GO" id="GO:0005975">
    <property type="term" value="P:carbohydrate metabolic process"/>
    <property type="evidence" value="ECO:0007669"/>
    <property type="project" value="InterPro"/>
</dbReference>
<dbReference type="EC" id="3.2.1.52" evidence="3"/>
<evidence type="ECO:0000259" key="8">
    <source>
        <dbReference type="Pfam" id="PF00933"/>
    </source>
</evidence>
<comment type="caution">
    <text evidence="9">The sequence shown here is derived from an EMBL/GenBank/DDBJ whole genome shotgun (WGS) entry which is preliminary data.</text>
</comment>
<keyword evidence="10" id="KW-1185">Reference proteome</keyword>
<evidence type="ECO:0000256" key="4">
    <source>
        <dbReference type="ARBA" id="ARBA00022801"/>
    </source>
</evidence>
<dbReference type="EMBL" id="LYPA01000038">
    <property type="protein sequence ID" value="OBR67330.1"/>
    <property type="molecule type" value="Genomic_DNA"/>
</dbReference>
<organism evidence="9 10">
    <name type="scientific">Paenibacillus oryzae</name>
    <dbReference type="NCBI Taxonomy" id="1844972"/>
    <lineage>
        <taxon>Bacteria</taxon>
        <taxon>Bacillati</taxon>
        <taxon>Bacillota</taxon>
        <taxon>Bacilli</taxon>
        <taxon>Bacillales</taxon>
        <taxon>Paenibacillaceae</taxon>
        <taxon>Paenibacillus</taxon>
    </lineage>
</organism>
<gene>
    <name evidence="9" type="ORF">A7K91_19110</name>
</gene>
<name>A0A1A5YPL4_9BACL</name>
<keyword evidence="7" id="KW-0732">Signal</keyword>
<dbReference type="GO" id="GO:0009254">
    <property type="term" value="P:peptidoglycan turnover"/>
    <property type="evidence" value="ECO:0007669"/>
    <property type="project" value="TreeGrafter"/>
</dbReference>
<accession>A0A1A5YPL4</accession>
<feature type="region of interest" description="Disordered" evidence="6">
    <location>
        <begin position="23"/>
        <end position="62"/>
    </location>
</feature>
<feature type="compositionally biased region" description="Low complexity" evidence="6">
    <location>
        <begin position="27"/>
        <end position="41"/>
    </location>
</feature>
<dbReference type="GO" id="GO:0004563">
    <property type="term" value="F:beta-N-acetylhexosaminidase activity"/>
    <property type="evidence" value="ECO:0007669"/>
    <property type="project" value="UniProtKB-EC"/>
</dbReference>
<protein>
    <recommendedName>
        <fullName evidence="3">beta-N-acetylhexosaminidase</fullName>
        <ecNumber evidence="3">3.2.1.52</ecNumber>
    </recommendedName>
</protein>
<dbReference type="STRING" id="1844972.A7K91_19110"/>
<dbReference type="Proteomes" id="UP000092024">
    <property type="component" value="Unassembled WGS sequence"/>
</dbReference>
<keyword evidence="4" id="KW-0378">Hydrolase</keyword>
<dbReference type="RefSeq" id="WP_068680651.1">
    <property type="nucleotide sequence ID" value="NZ_LYPA01000038.1"/>
</dbReference>
<proteinExistence type="inferred from homology"/>
<feature type="chain" id="PRO_5038355234" description="beta-N-acetylhexosaminidase" evidence="7">
    <location>
        <begin position="18"/>
        <end position="425"/>
    </location>
</feature>
<dbReference type="InterPro" id="IPR017853">
    <property type="entry name" value="GH"/>
</dbReference>
<dbReference type="InterPro" id="IPR036962">
    <property type="entry name" value="Glyco_hydro_3_N_sf"/>
</dbReference>
<evidence type="ECO:0000256" key="7">
    <source>
        <dbReference type="SAM" id="SignalP"/>
    </source>
</evidence>
<evidence type="ECO:0000313" key="9">
    <source>
        <dbReference type="EMBL" id="OBR67330.1"/>
    </source>
</evidence>
<evidence type="ECO:0000313" key="10">
    <source>
        <dbReference type="Proteomes" id="UP000092024"/>
    </source>
</evidence>
<evidence type="ECO:0000256" key="5">
    <source>
        <dbReference type="ARBA" id="ARBA00023295"/>
    </source>
</evidence>
<feature type="signal peptide" evidence="7">
    <location>
        <begin position="1"/>
        <end position="17"/>
    </location>
</feature>
<dbReference type="NCBIfam" id="NF003740">
    <property type="entry name" value="PRK05337.1"/>
    <property type="match status" value="1"/>
</dbReference>
<dbReference type="PANTHER" id="PTHR30480:SF13">
    <property type="entry name" value="BETA-HEXOSAMINIDASE"/>
    <property type="match status" value="1"/>
</dbReference>